<dbReference type="EMBL" id="BSFK01000002">
    <property type="protein sequence ID" value="GLK74849.1"/>
    <property type="molecule type" value="Genomic_DNA"/>
</dbReference>
<dbReference type="InterPro" id="IPR019587">
    <property type="entry name" value="Polyketide_cyclase/dehydratase"/>
</dbReference>
<dbReference type="Pfam" id="PF10604">
    <property type="entry name" value="Polyketide_cyc2"/>
    <property type="match status" value="1"/>
</dbReference>
<dbReference type="SUPFAM" id="SSF55961">
    <property type="entry name" value="Bet v1-like"/>
    <property type="match status" value="1"/>
</dbReference>
<organism evidence="2 3">
    <name type="scientific">Methylopila jiangsuensis</name>
    <dbReference type="NCBI Taxonomy" id="586230"/>
    <lineage>
        <taxon>Bacteria</taxon>
        <taxon>Pseudomonadati</taxon>
        <taxon>Pseudomonadota</taxon>
        <taxon>Alphaproteobacteria</taxon>
        <taxon>Hyphomicrobiales</taxon>
        <taxon>Methylopilaceae</taxon>
        <taxon>Methylopila</taxon>
    </lineage>
</organism>
<feature type="signal peptide" evidence="1">
    <location>
        <begin position="1"/>
        <end position="23"/>
    </location>
</feature>
<accession>A0A9W6JF37</accession>
<comment type="caution">
    <text evidence="2">The sequence shown here is derived from an EMBL/GenBank/DDBJ whole genome shotgun (WGS) entry which is preliminary data.</text>
</comment>
<reference evidence="2" key="2">
    <citation type="submission" date="2023-01" db="EMBL/GenBank/DDBJ databases">
        <authorList>
            <person name="Sun Q."/>
            <person name="Evtushenko L."/>
        </authorList>
    </citation>
    <scope>NUCLEOTIDE SEQUENCE</scope>
    <source>
        <strain evidence="2">VKM B-2555</strain>
    </source>
</reference>
<dbReference type="InterPro" id="IPR023393">
    <property type="entry name" value="START-like_dom_sf"/>
</dbReference>
<dbReference type="CDD" id="cd07821">
    <property type="entry name" value="PYR_PYL_RCAR_like"/>
    <property type="match status" value="1"/>
</dbReference>
<dbReference type="AlphaFoldDB" id="A0A9W6JF37"/>
<protein>
    <submittedName>
        <fullName evidence="2">MxaD family protein</fullName>
    </submittedName>
</protein>
<sequence length="178" mass="18937">MFHMRFTAAAAAVAFAVAAPAYAHGPTPQKVEEKVEIKAEPAKVWAVLKDFGAIQSWHTLVEKSSGPANGQGAERKFSVKGKSGEITEGLDEYDEGKMLYGYRLSGDAGDVLPVSSYSATISVAPKDGGSEVTWQGRFYRADTSNEPPEGKDDESAVAGMTEFFKAGLDGLKAKVEGK</sequence>
<dbReference type="PANTHER" id="PTHR39332">
    <property type="entry name" value="BLL4707 PROTEIN"/>
    <property type="match status" value="1"/>
</dbReference>
<proteinExistence type="predicted"/>
<keyword evidence="1" id="KW-0732">Signal</keyword>
<name>A0A9W6JF37_9HYPH</name>
<evidence type="ECO:0000313" key="3">
    <source>
        <dbReference type="Proteomes" id="UP001143364"/>
    </source>
</evidence>
<gene>
    <name evidence="2" type="ORF">GCM10008171_01010</name>
</gene>
<feature type="chain" id="PRO_5040860128" evidence="1">
    <location>
        <begin position="24"/>
        <end position="178"/>
    </location>
</feature>
<evidence type="ECO:0000313" key="2">
    <source>
        <dbReference type="EMBL" id="GLK74849.1"/>
    </source>
</evidence>
<keyword evidence="3" id="KW-1185">Reference proteome</keyword>
<dbReference type="Proteomes" id="UP001143364">
    <property type="component" value="Unassembled WGS sequence"/>
</dbReference>
<reference evidence="2" key="1">
    <citation type="journal article" date="2014" name="Int. J. Syst. Evol. Microbiol.">
        <title>Complete genome sequence of Corynebacterium casei LMG S-19264T (=DSM 44701T), isolated from a smear-ripened cheese.</title>
        <authorList>
            <consortium name="US DOE Joint Genome Institute (JGI-PGF)"/>
            <person name="Walter F."/>
            <person name="Albersmeier A."/>
            <person name="Kalinowski J."/>
            <person name="Ruckert C."/>
        </authorList>
    </citation>
    <scope>NUCLEOTIDE SEQUENCE</scope>
    <source>
        <strain evidence="2">VKM B-2555</strain>
    </source>
</reference>
<dbReference type="Gene3D" id="3.30.530.20">
    <property type="match status" value="1"/>
</dbReference>
<evidence type="ECO:0000256" key="1">
    <source>
        <dbReference type="SAM" id="SignalP"/>
    </source>
</evidence>
<dbReference type="PANTHER" id="PTHR39332:SF7">
    <property type="entry name" value="SRPBCC FAMILY PROTEIN"/>
    <property type="match status" value="1"/>
</dbReference>